<organism evidence="2 3">
    <name type="scientific">Acidithrix ferrooxidans</name>
    <dbReference type="NCBI Taxonomy" id="1280514"/>
    <lineage>
        <taxon>Bacteria</taxon>
        <taxon>Bacillati</taxon>
        <taxon>Actinomycetota</taxon>
        <taxon>Acidimicrobiia</taxon>
        <taxon>Acidimicrobiales</taxon>
        <taxon>Acidimicrobiaceae</taxon>
        <taxon>Acidithrix</taxon>
    </lineage>
</organism>
<evidence type="ECO:0000256" key="1">
    <source>
        <dbReference type="SAM" id="Coils"/>
    </source>
</evidence>
<protein>
    <recommendedName>
        <fullName evidence="4">Transposase</fullName>
    </recommendedName>
</protein>
<dbReference type="Proteomes" id="UP000032360">
    <property type="component" value="Unassembled WGS sequence"/>
</dbReference>
<dbReference type="EMBL" id="JXYS01000016">
    <property type="protein sequence ID" value="KJF18463.1"/>
    <property type="molecule type" value="Genomic_DNA"/>
</dbReference>
<gene>
    <name evidence="2" type="ORF">AXFE_06340</name>
</gene>
<evidence type="ECO:0008006" key="4">
    <source>
        <dbReference type="Google" id="ProtNLM"/>
    </source>
</evidence>
<comment type="caution">
    <text evidence="2">The sequence shown here is derived from an EMBL/GenBank/DDBJ whole genome shotgun (WGS) entry which is preliminary data.</text>
</comment>
<evidence type="ECO:0000313" key="3">
    <source>
        <dbReference type="Proteomes" id="UP000032360"/>
    </source>
</evidence>
<dbReference type="RefSeq" id="WP_052604419.1">
    <property type="nucleotide sequence ID" value="NZ_JXYS01000016.1"/>
</dbReference>
<evidence type="ECO:0000313" key="2">
    <source>
        <dbReference type="EMBL" id="KJF18463.1"/>
    </source>
</evidence>
<feature type="coiled-coil region" evidence="1">
    <location>
        <begin position="523"/>
        <end position="575"/>
    </location>
</feature>
<reference evidence="2 3" key="1">
    <citation type="submission" date="2015-01" db="EMBL/GenBank/DDBJ databases">
        <title>Draft genome of the acidophilic iron oxidizer Acidithrix ferrooxidans strain Py-F3.</title>
        <authorList>
            <person name="Poehlein A."/>
            <person name="Eisen S."/>
            <person name="Schloemann M."/>
            <person name="Johnson B.D."/>
            <person name="Daniel R."/>
            <person name="Muehling M."/>
        </authorList>
    </citation>
    <scope>NUCLEOTIDE SEQUENCE [LARGE SCALE GENOMIC DNA]</scope>
    <source>
        <strain evidence="2 3">Py-F3</strain>
    </source>
</reference>
<dbReference type="OrthoDB" id="4973253at2"/>
<accession>A0A0D8HKL8</accession>
<name>A0A0D8HKL8_9ACTN</name>
<dbReference type="InterPro" id="IPR049343">
    <property type="entry name" value="Transposase_29"/>
</dbReference>
<proteinExistence type="predicted"/>
<dbReference type="Pfam" id="PF21804">
    <property type="entry name" value="Transposase_29"/>
    <property type="match status" value="2"/>
</dbReference>
<dbReference type="AlphaFoldDB" id="A0A0D8HKL8"/>
<keyword evidence="3" id="KW-1185">Reference proteome</keyword>
<sequence length="706" mass="77673">MRKRREQIELLPGMPAPFKLTKTMVNGEMVVSWGPRAVFVYDPADLGMRNLAIVALTSAGASGLEVAALFELRPEYISRLRGRASKGGSAALVPPMGRPRLLSDEAIAQAYAMADANRPGTEIAAAISVSTATVSRLLARRVRPESEQLRLSVIDGVEKPDQANIEAESAIVKPDLGNSSDTDNPVVTRISDGIRQSAYAGAMLLHGFFDRVGASAVFGVLPSGSARRYDVSATLLVATFGFALGASSLEGTKHLLDTDAGALVGLERFPHLRTLRPRLAGLADEIDPLRVQVALAKAMLEADDSAPEVFFVDDHFVAYTGSAPLAKGWNTRRRRGEPGRSDTLIVDENWRAICFSSGAPSSLSKTMWGPLEQLRVICGDRPVMVGFDRGGAYPKVFAELNKAGFDWVTYRRAPLEVPSVLPKHSWVTIDGYRHYIQVASETLHLEDVGALRQISIYEDGQVALQILTSDLVSSAARLAHTLRSRWRIENSFKYLQDHHGIGWLCDYRMDRRPNVAKVTNPMRTQAHNALKSAELAVAELERSIGRNATTQTADIKEKNNTLDSLSRQLEVARVAFEEARVALKAIPAKIPATDIDPNATRAWPVTNRRALQMVCRLLAYNAELDLARTLNNYLCDLNEYRSITRNLLHQPGEIRYSPRAITVTIRQPDAPRINRALSLLIEQLNANPPRLSGDNRPITYQIEPKS</sequence>
<keyword evidence="1" id="KW-0175">Coiled coil</keyword>